<evidence type="ECO:0000313" key="2">
    <source>
        <dbReference type="Proteomes" id="UP001317822"/>
    </source>
</evidence>
<keyword evidence="2" id="KW-1185">Reference proteome</keyword>
<dbReference type="EMBL" id="AP027041">
    <property type="protein sequence ID" value="BDU17513.1"/>
    <property type="molecule type" value="Genomic_DNA"/>
</dbReference>
<proteinExistence type="predicted"/>
<evidence type="ECO:0000313" key="1">
    <source>
        <dbReference type="EMBL" id="BDU17513.1"/>
    </source>
</evidence>
<organism evidence="1 2">
    <name type="scientific">Lysobacter auxotrophicus</name>
    <dbReference type="NCBI Taxonomy" id="2992573"/>
    <lineage>
        <taxon>Bacteria</taxon>
        <taxon>Pseudomonadati</taxon>
        <taxon>Pseudomonadota</taxon>
        <taxon>Gammaproteobacteria</taxon>
        <taxon>Lysobacterales</taxon>
        <taxon>Lysobacteraceae</taxon>
        <taxon>Lysobacter</taxon>
    </lineage>
</organism>
<evidence type="ECO:0008006" key="3">
    <source>
        <dbReference type="Google" id="ProtNLM"/>
    </source>
</evidence>
<accession>A0ABN6UM91</accession>
<gene>
    <name evidence="1" type="ORF">LA521A_27140</name>
</gene>
<dbReference type="InterPro" id="IPR021251">
    <property type="entry name" value="DUF2793"/>
</dbReference>
<name>A0ABN6UM91_9GAMM</name>
<dbReference type="Proteomes" id="UP001317822">
    <property type="component" value="Chromosome"/>
</dbReference>
<dbReference type="RefSeq" id="WP_281779440.1">
    <property type="nucleotide sequence ID" value="NZ_AP027041.1"/>
</dbReference>
<dbReference type="Pfam" id="PF10983">
    <property type="entry name" value="DUF2793"/>
    <property type="match status" value="1"/>
</dbReference>
<reference evidence="1 2" key="1">
    <citation type="journal article" date="2023" name="Int. J. Syst. Evol. Microbiol.">
        <title>Physiological and genomic analyses of cobalamin (vitamin B12)-auxotrophy of Lysobacter auxotrophicus sp. nov., a methionine-auxotrophic chitinolytic bacterium isolated from chitin-treated soil.</title>
        <authorList>
            <person name="Saito A."/>
            <person name="Dohra H."/>
            <person name="Hamada M."/>
            <person name="Moriuchi R."/>
            <person name="Kotsuchibashi Y."/>
            <person name="Mori K."/>
        </authorList>
    </citation>
    <scope>NUCLEOTIDE SEQUENCE [LARGE SCALE GENOMIC DNA]</scope>
    <source>
        <strain evidence="1 2">5-21a</strain>
    </source>
</reference>
<sequence>MATPNTGIPYVPENTLDPAAGLNLSLNVIDALLQTAPIDMNRTAPPATPSDGDLHIVAAGATGAWAGHDNALARYVAVGALWQFYPAGTNVFLVLNQADGALYAWNGSAWVAPIASGSVAAISVSYNPATSGLTATNVQAALDEIAAAAGGIAGPVSSVDNTLPRWNGTGGDALQASGVVVSDADEISGYRGNINAQTGTTYTAQASDSGKVLTFANGAAVTVTLPNNLPAGWCCTWVQKGAGAIAFAAASGATLQNRLGHDGSAGQWAMGSLYVDSNAGGAAAAYVLAGDTA</sequence>
<protein>
    <recommendedName>
        <fullName evidence="3">DUF2793 domain-containing protein</fullName>
    </recommendedName>
</protein>